<dbReference type="GO" id="GO:0050832">
    <property type="term" value="P:defense response to fungus"/>
    <property type="evidence" value="ECO:0007669"/>
    <property type="project" value="UniProtKB-KW"/>
</dbReference>
<sequence>MKASSFVSLIFIFATALGVAASPTNTNSVPSNDLAMEDEAEIKIKYYGKCFIDEKMKMTKCKYDGPNGRTSFCRCHFKRCTKNGAKCHFDSVNKDCYCS</sequence>
<name>A0A5N7CHB9_PETAA</name>
<evidence type="ECO:0000256" key="3">
    <source>
        <dbReference type="SAM" id="SignalP"/>
    </source>
</evidence>
<proteinExistence type="predicted"/>
<dbReference type="GO" id="GO:0031640">
    <property type="term" value="P:killing of cells of another organism"/>
    <property type="evidence" value="ECO:0007669"/>
    <property type="project" value="UniProtKB-KW"/>
</dbReference>
<dbReference type="Pfam" id="PF11402">
    <property type="entry name" value="Antifungal_prot"/>
    <property type="match status" value="1"/>
</dbReference>
<gene>
    <name evidence="4" type="ORF">BDV23DRAFT_180772</name>
</gene>
<accession>A0A5N7CHB9</accession>
<dbReference type="InterPro" id="IPR023112">
    <property type="entry name" value="Antifungal-protein_dom_sf"/>
</dbReference>
<feature type="chain" id="PRO_5024961728" evidence="3">
    <location>
        <begin position="22"/>
        <end position="99"/>
    </location>
</feature>
<dbReference type="SUPFAM" id="SSF57598">
    <property type="entry name" value="Antifungal protein (AGAFP)"/>
    <property type="match status" value="1"/>
</dbReference>
<dbReference type="InterPro" id="IPR022706">
    <property type="entry name" value="Antifungal_prot"/>
</dbReference>
<protein>
    <submittedName>
        <fullName evidence="4">Antifungal protein</fullName>
    </submittedName>
</protein>
<keyword evidence="2" id="KW-0295">Fungicide</keyword>
<dbReference type="Gene3D" id="2.40.50.60">
    <property type="entry name" value="Antifungal protein domain"/>
    <property type="match status" value="1"/>
</dbReference>
<evidence type="ECO:0000313" key="4">
    <source>
        <dbReference type="EMBL" id="KAE8393168.1"/>
    </source>
</evidence>
<reference evidence="4" key="1">
    <citation type="submission" date="2019-04" db="EMBL/GenBank/DDBJ databases">
        <title>Friends and foes A comparative genomics studyof 23 Aspergillus species from section Flavi.</title>
        <authorList>
            <consortium name="DOE Joint Genome Institute"/>
            <person name="Kjaerbolling I."/>
            <person name="Vesth T."/>
            <person name="Frisvad J.C."/>
            <person name="Nybo J.L."/>
            <person name="Theobald S."/>
            <person name="Kildgaard S."/>
            <person name="Isbrandt T."/>
            <person name="Kuo A."/>
            <person name="Sato A."/>
            <person name="Lyhne E.K."/>
            <person name="Kogle M.E."/>
            <person name="Wiebenga A."/>
            <person name="Kun R.S."/>
            <person name="Lubbers R.J."/>
            <person name="Makela M.R."/>
            <person name="Barry K."/>
            <person name="Chovatia M."/>
            <person name="Clum A."/>
            <person name="Daum C."/>
            <person name="Haridas S."/>
            <person name="He G."/>
            <person name="LaButti K."/>
            <person name="Lipzen A."/>
            <person name="Mondo S."/>
            <person name="Riley R."/>
            <person name="Salamov A."/>
            <person name="Simmons B.A."/>
            <person name="Magnuson J.K."/>
            <person name="Henrissat B."/>
            <person name="Mortensen U.H."/>
            <person name="Larsen T.O."/>
            <person name="Devries R.P."/>
            <person name="Grigoriev I.V."/>
            <person name="Machida M."/>
            <person name="Baker S.E."/>
            <person name="Andersen M.R."/>
        </authorList>
    </citation>
    <scope>NUCLEOTIDE SEQUENCE [LARGE SCALE GENOMIC DNA]</scope>
    <source>
        <strain evidence="4">IBT 14317</strain>
    </source>
</reference>
<evidence type="ECO:0000256" key="2">
    <source>
        <dbReference type="ARBA" id="ARBA00022577"/>
    </source>
</evidence>
<keyword evidence="1" id="KW-0929">Antimicrobial</keyword>
<organism evidence="4">
    <name type="scientific">Petromyces alliaceus</name>
    <name type="common">Aspergillus alliaceus</name>
    <dbReference type="NCBI Taxonomy" id="209559"/>
    <lineage>
        <taxon>Eukaryota</taxon>
        <taxon>Fungi</taxon>
        <taxon>Dikarya</taxon>
        <taxon>Ascomycota</taxon>
        <taxon>Pezizomycotina</taxon>
        <taxon>Eurotiomycetes</taxon>
        <taxon>Eurotiomycetidae</taxon>
        <taxon>Eurotiales</taxon>
        <taxon>Aspergillaceae</taxon>
        <taxon>Aspergillus</taxon>
        <taxon>Aspergillus subgen. Circumdati</taxon>
    </lineage>
</organism>
<feature type="signal peptide" evidence="3">
    <location>
        <begin position="1"/>
        <end position="21"/>
    </location>
</feature>
<dbReference type="Proteomes" id="UP000326877">
    <property type="component" value="Unassembled WGS sequence"/>
</dbReference>
<keyword evidence="3" id="KW-0732">Signal</keyword>
<dbReference type="AlphaFoldDB" id="A0A5N7CHB9"/>
<dbReference type="EMBL" id="ML735231">
    <property type="protein sequence ID" value="KAE8393168.1"/>
    <property type="molecule type" value="Genomic_DNA"/>
</dbReference>
<dbReference type="OrthoDB" id="4478077at2759"/>
<evidence type="ECO:0000256" key="1">
    <source>
        <dbReference type="ARBA" id="ARBA00022529"/>
    </source>
</evidence>